<organism evidence="2 3">
    <name type="scientific">Caenorhabditis japonica</name>
    <dbReference type="NCBI Taxonomy" id="281687"/>
    <lineage>
        <taxon>Eukaryota</taxon>
        <taxon>Metazoa</taxon>
        <taxon>Ecdysozoa</taxon>
        <taxon>Nematoda</taxon>
        <taxon>Chromadorea</taxon>
        <taxon>Rhabditida</taxon>
        <taxon>Rhabditina</taxon>
        <taxon>Rhabditomorpha</taxon>
        <taxon>Rhabditoidea</taxon>
        <taxon>Rhabditidae</taxon>
        <taxon>Peloderinae</taxon>
        <taxon>Caenorhabditis</taxon>
    </lineage>
</organism>
<keyword evidence="1" id="KW-1133">Transmembrane helix</keyword>
<keyword evidence="1" id="KW-0812">Transmembrane</keyword>
<dbReference type="GO" id="GO:0031293">
    <property type="term" value="P:membrane protein intracellular domain proteolysis"/>
    <property type="evidence" value="ECO:0007669"/>
    <property type="project" value="TreeGrafter"/>
</dbReference>
<proteinExistence type="predicted"/>
<protein>
    <submittedName>
        <fullName evidence="2">Uncharacterized protein</fullName>
    </submittedName>
</protein>
<dbReference type="InterPro" id="IPR001193">
    <property type="entry name" value="MBTPS2"/>
</dbReference>
<reference evidence="2" key="2">
    <citation type="submission" date="2022-06" db="UniProtKB">
        <authorList>
            <consortium name="EnsemblMetazoa"/>
        </authorList>
    </citation>
    <scope>IDENTIFICATION</scope>
    <source>
        <strain evidence="2">DF5081</strain>
    </source>
</reference>
<evidence type="ECO:0000313" key="3">
    <source>
        <dbReference type="Proteomes" id="UP000005237"/>
    </source>
</evidence>
<feature type="transmembrane region" description="Helical" evidence="1">
    <location>
        <begin position="195"/>
        <end position="213"/>
    </location>
</feature>
<dbReference type="AlphaFoldDB" id="A0A8R1HTM7"/>
<reference evidence="3" key="1">
    <citation type="submission" date="2010-08" db="EMBL/GenBank/DDBJ databases">
        <authorList>
            <consortium name="Caenorhabditis japonica Sequencing Consortium"/>
            <person name="Wilson R.K."/>
        </authorList>
    </citation>
    <scope>NUCLEOTIDE SEQUENCE [LARGE SCALE GENOMIC DNA]</scope>
    <source>
        <strain evidence="3">DF5081</strain>
    </source>
</reference>
<dbReference type="GO" id="GO:1905897">
    <property type="term" value="P:regulation of response to endoplasmic reticulum stress"/>
    <property type="evidence" value="ECO:0007669"/>
    <property type="project" value="TreeGrafter"/>
</dbReference>
<dbReference type="Proteomes" id="UP000005237">
    <property type="component" value="Unassembled WGS sequence"/>
</dbReference>
<dbReference type="GO" id="GO:0016020">
    <property type="term" value="C:membrane"/>
    <property type="evidence" value="ECO:0007669"/>
    <property type="project" value="InterPro"/>
</dbReference>
<keyword evidence="3" id="KW-1185">Reference proteome</keyword>
<feature type="transmembrane region" description="Helical" evidence="1">
    <location>
        <begin position="86"/>
        <end position="108"/>
    </location>
</feature>
<feature type="transmembrane region" description="Helical" evidence="1">
    <location>
        <begin position="6"/>
        <end position="24"/>
    </location>
</feature>
<name>A0A8R1HTM7_CAEJA</name>
<dbReference type="PANTHER" id="PTHR13325:SF3">
    <property type="entry name" value="MEMBRANE-BOUND TRANSCRIPTION FACTOR SITE-2 PROTEASE"/>
    <property type="match status" value="1"/>
</dbReference>
<dbReference type="GO" id="GO:0005737">
    <property type="term" value="C:cytoplasm"/>
    <property type="evidence" value="ECO:0007669"/>
    <property type="project" value="TreeGrafter"/>
</dbReference>
<evidence type="ECO:0000256" key="1">
    <source>
        <dbReference type="SAM" id="Phobius"/>
    </source>
</evidence>
<dbReference type="EnsemblMetazoa" id="CJA11455.1">
    <property type="protein sequence ID" value="CJA11455.1"/>
    <property type="gene ID" value="WBGene00130659"/>
</dbReference>
<accession>A0A8R1HTM7</accession>
<sequence>MLWTSALAIFLIAWSAVFLIDYVLRVAHFEPYLRLSALFGIEVSPFQLKFYVTPHHDVLADKQTLIKSDGLQNSRRPSCRRLLTRIWFSLGVIASVICLVGMTVYMSHLLMRDVGQWMSTRPKVAALRGGMEYRSMHHVLSLGPPSPTTVEGVKSSTISQEMHDAVIVEDEEYDMIEDGQKSARGLVPIIPGFNLPWSHIPIFMFVLVIAAVFHE</sequence>
<dbReference type="GO" id="GO:0004222">
    <property type="term" value="F:metalloendopeptidase activity"/>
    <property type="evidence" value="ECO:0007669"/>
    <property type="project" value="InterPro"/>
</dbReference>
<evidence type="ECO:0000313" key="2">
    <source>
        <dbReference type="EnsemblMetazoa" id="CJA11455.1"/>
    </source>
</evidence>
<keyword evidence="1" id="KW-0472">Membrane</keyword>
<dbReference type="PANTHER" id="PTHR13325">
    <property type="entry name" value="PROTEASE M50 MEMBRANE-BOUND TRANSCRIPTION FACTOR SITE 2 PROTEASE"/>
    <property type="match status" value="1"/>
</dbReference>